<evidence type="ECO:0000313" key="3">
    <source>
        <dbReference type="EMBL" id="MDV5088708.1"/>
    </source>
</evidence>
<dbReference type="RefSeq" id="WP_317330130.1">
    <property type="nucleotide sequence ID" value="NZ_JAWJZA010000007.1"/>
</dbReference>
<protein>
    <submittedName>
        <fullName evidence="3">DUF3084 domain-containing protein</fullName>
    </submittedName>
</protein>
<name>A0ABU3Z9V9_9FIRM</name>
<keyword evidence="2" id="KW-1133">Transmembrane helix</keyword>
<feature type="transmembrane region" description="Helical" evidence="2">
    <location>
        <begin position="44"/>
        <end position="66"/>
    </location>
</feature>
<dbReference type="InterPro" id="IPR021435">
    <property type="entry name" value="DUF3084"/>
</dbReference>
<dbReference type="EMBL" id="JAWJZB010000008">
    <property type="protein sequence ID" value="MDV5088708.1"/>
    <property type="molecule type" value="Genomic_DNA"/>
</dbReference>
<proteinExistence type="predicted"/>
<organism evidence="3 4">
    <name type="scientific">Veillonella absiana</name>
    <dbReference type="NCBI Taxonomy" id="3079305"/>
    <lineage>
        <taxon>Bacteria</taxon>
        <taxon>Bacillati</taxon>
        <taxon>Bacillota</taxon>
        <taxon>Negativicutes</taxon>
        <taxon>Veillonellales</taxon>
        <taxon>Veillonellaceae</taxon>
        <taxon>Veillonella</taxon>
    </lineage>
</organism>
<accession>A0ABU3Z9V9</accession>
<reference evidence="3 4" key="1">
    <citation type="submission" date="2023-10" db="EMBL/GenBank/DDBJ databases">
        <title>Veillonella sp. nov., isolated from a pig farm feces dump.</title>
        <authorList>
            <person name="Chang Y.-H."/>
        </authorList>
    </citation>
    <scope>NUCLEOTIDE SEQUENCE [LARGE SCALE GENOMIC DNA]</scope>
    <source>
        <strain evidence="3 4">YH-vei2233</strain>
    </source>
</reference>
<evidence type="ECO:0000313" key="4">
    <source>
        <dbReference type="Proteomes" id="UP001272515"/>
    </source>
</evidence>
<keyword evidence="2" id="KW-0812">Transmembrane</keyword>
<sequence length="392" mass="41960">MLVGIRILIIIAIMGGLIAYMGDKLGTKVGKRRMSLFGLRPKHTSIIVTIVTGLLVAAATVGVLTITSDSVRTALFGMDKLKAEMADLSSAVEAKNKELQEQQAKLNKSRAELASRTSELETVKSEVQATQAEVEEARAARDSMGEELVSIQQAYSEVNNQLADLEVTKMNMESHIASLQVTQKQLESGITQLREGTILFRVNELLAQAVVRPGLSAADSQATITNILNDTNGLILRRLGLDESKSVVFVSRTNIQEATDALANAQVPMVVQVIAAGNVIVGEPAVAEIHVYPQNLIYKQGDIIDSTVIAAGGNAQFSLINFLREVNSKAKSEGIIPDSLSGDVGNLPADELFTAIKRIDSMSGNVKVDAVVSADTYSSGPVPIHLRITQVD</sequence>
<keyword evidence="4" id="KW-1185">Reference proteome</keyword>
<dbReference type="Gene3D" id="1.10.287.1490">
    <property type="match status" value="1"/>
</dbReference>
<feature type="coiled-coil region" evidence="1">
    <location>
        <begin position="78"/>
        <end position="175"/>
    </location>
</feature>
<evidence type="ECO:0000256" key="1">
    <source>
        <dbReference type="SAM" id="Coils"/>
    </source>
</evidence>
<dbReference type="Proteomes" id="UP001272515">
    <property type="component" value="Unassembled WGS sequence"/>
</dbReference>
<keyword evidence="2" id="KW-0472">Membrane</keyword>
<feature type="transmembrane region" description="Helical" evidence="2">
    <location>
        <begin position="6"/>
        <end position="23"/>
    </location>
</feature>
<comment type="caution">
    <text evidence="3">The sequence shown here is derived from an EMBL/GenBank/DDBJ whole genome shotgun (WGS) entry which is preliminary data.</text>
</comment>
<keyword evidence="1" id="KW-0175">Coiled coil</keyword>
<evidence type="ECO:0000256" key="2">
    <source>
        <dbReference type="SAM" id="Phobius"/>
    </source>
</evidence>
<gene>
    <name evidence="3" type="ORF">RVY80_07625</name>
</gene>
<dbReference type="Pfam" id="PF11283">
    <property type="entry name" value="DUF3084"/>
    <property type="match status" value="1"/>
</dbReference>